<dbReference type="AlphaFoldDB" id="A0A366HUF4"/>
<evidence type="ECO:0000256" key="2">
    <source>
        <dbReference type="ARBA" id="ARBA00008779"/>
    </source>
</evidence>
<evidence type="ECO:0000256" key="6">
    <source>
        <dbReference type="ARBA" id="ARBA00022837"/>
    </source>
</evidence>
<accession>A0A366HUF4</accession>
<evidence type="ECO:0000256" key="5">
    <source>
        <dbReference type="ARBA" id="ARBA00022801"/>
    </source>
</evidence>
<dbReference type="GO" id="GO:0004065">
    <property type="term" value="F:arylsulfatase activity"/>
    <property type="evidence" value="ECO:0007669"/>
    <property type="project" value="TreeGrafter"/>
</dbReference>
<dbReference type="InterPro" id="IPR024607">
    <property type="entry name" value="Sulfatase_CS"/>
</dbReference>
<organism evidence="8 9">
    <name type="scientific">Roseimicrobium gellanilyticum</name>
    <dbReference type="NCBI Taxonomy" id="748857"/>
    <lineage>
        <taxon>Bacteria</taxon>
        <taxon>Pseudomonadati</taxon>
        <taxon>Verrucomicrobiota</taxon>
        <taxon>Verrucomicrobiia</taxon>
        <taxon>Verrucomicrobiales</taxon>
        <taxon>Verrucomicrobiaceae</taxon>
        <taxon>Roseimicrobium</taxon>
    </lineage>
</organism>
<keyword evidence="6" id="KW-0106">Calcium</keyword>
<proteinExistence type="inferred from homology"/>
<keyword evidence="5" id="KW-0378">Hydrolase</keyword>
<dbReference type="PANTHER" id="PTHR42693">
    <property type="entry name" value="ARYLSULFATASE FAMILY MEMBER"/>
    <property type="match status" value="1"/>
</dbReference>
<dbReference type="InterPro" id="IPR050738">
    <property type="entry name" value="Sulfatase"/>
</dbReference>
<gene>
    <name evidence="8" type="ORF">DES53_101723</name>
</gene>
<protein>
    <submittedName>
        <fullName evidence="8">Arylsulfatase A-like enzyme</fullName>
    </submittedName>
</protein>
<dbReference type="PROSITE" id="PS00149">
    <property type="entry name" value="SULFATASE_2"/>
    <property type="match status" value="1"/>
</dbReference>
<name>A0A366HUF4_9BACT</name>
<dbReference type="Gene3D" id="3.30.1120.10">
    <property type="match status" value="1"/>
</dbReference>
<dbReference type="InterPro" id="IPR000917">
    <property type="entry name" value="Sulfatase_N"/>
</dbReference>
<dbReference type="EMBL" id="QNRR01000001">
    <property type="protein sequence ID" value="RBP47923.1"/>
    <property type="molecule type" value="Genomic_DNA"/>
</dbReference>
<evidence type="ECO:0000256" key="1">
    <source>
        <dbReference type="ARBA" id="ARBA00001913"/>
    </source>
</evidence>
<keyword evidence="4" id="KW-0732">Signal</keyword>
<dbReference type="PANTHER" id="PTHR42693:SF42">
    <property type="entry name" value="ARYLSULFATASE G"/>
    <property type="match status" value="1"/>
</dbReference>
<dbReference type="GO" id="GO:0046872">
    <property type="term" value="F:metal ion binding"/>
    <property type="evidence" value="ECO:0007669"/>
    <property type="project" value="UniProtKB-KW"/>
</dbReference>
<dbReference type="InterPro" id="IPR017850">
    <property type="entry name" value="Alkaline_phosphatase_core_sf"/>
</dbReference>
<dbReference type="Gene3D" id="3.40.720.10">
    <property type="entry name" value="Alkaline Phosphatase, subunit A"/>
    <property type="match status" value="1"/>
</dbReference>
<feature type="domain" description="Sulfatase N-terminal" evidence="7">
    <location>
        <begin position="12"/>
        <end position="339"/>
    </location>
</feature>
<comment type="similarity">
    <text evidence="2">Belongs to the sulfatase family.</text>
</comment>
<comment type="caution">
    <text evidence="8">The sequence shown here is derived from an EMBL/GenBank/DDBJ whole genome shotgun (WGS) entry which is preliminary data.</text>
</comment>
<evidence type="ECO:0000313" key="9">
    <source>
        <dbReference type="Proteomes" id="UP000253426"/>
    </source>
</evidence>
<evidence type="ECO:0000256" key="4">
    <source>
        <dbReference type="ARBA" id="ARBA00022729"/>
    </source>
</evidence>
<keyword evidence="9" id="KW-1185">Reference proteome</keyword>
<sequence>MASSWVFSAQPPNIVFIMADDLGWRDVGCYGNTFVETPHLDRLAKDGMRFTKALQQTVCSPTRVAVLTGMHPVRTGITDYLGPEAGALFLDPKVDTINERLKAVGYRSGLVGKWHLTGNYEAAKGSPDKHGWDEVIASENNYIGGGSYFHPYKHIAGLPAKLGEGEYLTDRLNAEACDFIARNKEKPFFLYLSHYAVHTRLAAKPDRLAKYQEKLAALSPDEAAKVVTKPALAAMMDSVDEGVGMIRATLTKLGLDKNTLVIFTSDNGGESVRGTKDGKLVPGVTSVAPLRAGKSHLYEGGLRVPLIVSWPGVTPPGSVCDEPVNGLDWYPTLLDVAGVKSKSSQPMDGVDIVALLRNTQEKREGAMYWHYPLAKPHFLGGRSAGAMRDGDWKLIEFFDTGDLELYNLATDEGEQKNLAKVMPEKVAAMHQQMMAWRGSTGAKVPPR</sequence>
<comment type="cofactor">
    <cofactor evidence="1">
        <name>Ca(2+)</name>
        <dbReference type="ChEBI" id="CHEBI:29108"/>
    </cofactor>
</comment>
<dbReference type="CDD" id="cd16144">
    <property type="entry name" value="ARS_like"/>
    <property type="match status" value="1"/>
</dbReference>
<keyword evidence="3" id="KW-0479">Metal-binding</keyword>
<evidence type="ECO:0000256" key="3">
    <source>
        <dbReference type="ARBA" id="ARBA00022723"/>
    </source>
</evidence>
<evidence type="ECO:0000313" key="8">
    <source>
        <dbReference type="EMBL" id="RBP47923.1"/>
    </source>
</evidence>
<reference evidence="8 9" key="1">
    <citation type="submission" date="2018-06" db="EMBL/GenBank/DDBJ databases">
        <title>Genomic Encyclopedia of Type Strains, Phase IV (KMG-IV): sequencing the most valuable type-strain genomes for metagenomic binning, comparative biology and taxonomic classification.</title>
        <authorList>
            <person name="Goeker M."/>
        </authorList>
    </citation>
    <scope>NUCLEOTIDE SEQUENCE [LARGE SCALE GENOMIC DNA]</scope>
    <source>
        <strain evidence="8 9">DSM 25532</strain>
    </source>
</reference>
<dbReference type="SUPFAM" id="SSF53649">
    <property type="entry name" value="Alkaline phosphatase-like"/>
    <property type="match status" value="1"/>
</dbReference>
<dbReference type="Pfam" id="PF00884">
    <property type="entry name" value="Sulfatase"/>
    <property type="match status" value="1"/>
</dbReference>
<evidence type="ECO:0000259" key="7">
    <source>
        <dbReference type="Pfam" id="PF00884"/>
    </source>
</evidence>
<dbReference type="Proteomes" id="UP000253426">
    <property type="component" value="Unassembled WGS sequence"/>
</dbReference>